<dbReference type="NCBIfam" id="TIGR01877">
    <property type="entry name" value="cas_cas6"/>
    <property type="match status" value="1"/>
</dbReference>
<protein>
    <recommendedName>
        <fullName evidence="4">CRISPR-associated endoribonuclease</fullName>
    </recommendedName>
</protein>
<proteinExistence type="inferred from homology"/>
<dbReference type="InterPro" id="IPR045747">
    <property type="entry name" value="CRISPR-assoc_prot_Cas6_N_sf"/>
</dbReference>
<dbReference type="PANTHER" id="PTHR36984">
    <property type="entry name" value="CRISPR-ASSOCIATED ENDORIBONUCLEASE CAS6 1"/>
    <property type="match status" value="1"/>
</dbReference>
<dbReference type="Pfam" id="PF01881">
    <property type="entry name" value="Cas_Cas6_C"/>
    <property type="match status" value="1"/>
</dbReference>
<dbReference type="CDD" id="cd21140">
    <property type="entry name" value="Cas6_I-like"/>
    <property type="match status" value="1"/>
</dbReference>
<feature type="active site" description="Proton donor" evidence="6">
    <location>
        <position position="41"/>
    </location>
</feature>
<keyword evidence="3" id="KW-0051">Antiviral defense</keyword>
<dbReference type="KEGG" id="cthu:HUR95_08250"/>
<evidence type="ECO:0000259" key="7">
    <source>
        <dbReference type="Pfam" id="PF01881"/>
    </source>
</evidence>
<evidence type="ECO:0000256" key="1">
    <source>
        <dbReference type="ARBA" id="ARBA00005937"/>
    </source>
</evidence>
<dbReference type="PANTHER" id="PTHR36984:SF1">
    <property type="entry name" value="CRISPR-ASSOCIATED ENDORIBONUCLEASE CAS6 1"/>
    <property type="match status" value="1"/>
</dbReference>
<dbReference type="EMBL" id="AFCE01000032">
    <property type="protein sequence ID" value="EGL84190.1"/>
    <property type="molecule type" value="Genomic_DNA"/>
</dbReference>
<gene>
    <name evidence="9" type="primary">cas6</name>
    <name evidence="8" type="ORF">CathTA2_0250</name>
    <name evidence="9" type="ORF">HUR95_08250</name>
</gene>
<evidence type="ECO:0000256" key="3">
    <source>
        <dbReference type="ARBA" id="ARBA00023118"/>
    </source>
</evidence>
<dbReference type="eggNOG" id="COG1583">
    <property type="taxonomic scope" value="Bacteria"/>
</dbReference>
<dbReference type="InterPro" id="IPR010156">
    <property type="entry name" value="CRISPR-assoc_prot_Cas6"/>
</dbReference>
<dbReference type="Gene3D" id="3.30.70.1890">
    <property type="match status" value="1"/>
</dbReference>
<dbReference type="Proteomes" id="UP000010716">
    <property type="component" value="Unassembled WGS sequence"/>
</dbReference>
<comment type="similarity">
    <text evidence="1 4">Belongs to the CRISPR-associated protein Cas6/Cse3/CasE family.</text>
</comment>
<reference evidence="9 11" key="2">
    <citation type="journal article" date="2020" name="Extremophiles">
        <title>Genomic analysis of Caldalkalibacillus thermarum TA2.A1 reveals aerobic alkaliphilic metabolism and evolutionary hallmarks linking alkaliphilic bacteria and plant life.</title>
        <authorList>
            <person name="de Jong S.I."/>
            <person name="van den Broek M.A."/>
            <person name="Merkel A.Y."/>
            <person name="de la Torre Cortes P."/>
            <person name="Kalamorz F."/>
            <person name="Cook G.M."/>
            <person name="van Loosdrecht M.C.M."/>
            <person name="McMillan D.G.G."/>
        </authorList>
    </citation>
    <scope>NUCLEOTIDE SEQUENCE [LARGE SCALE GENOMIC DNA]</scope>
    <source>
        <strain evidence="9 11">TA2.A1</strain>
    </source>
</reference>
<dbReference type="Proteomes" id="UP000825179">
    <property type="component" value="Chromosome"/>
</dbReference>
<name>F5L388_CALTT</name>
<dbReference type="RefSeq" id="WP_007502286.1">
    <property type="nucleotide sequence ID" value="NZ_AFCE01000032.1"/>
</dbReference>
<dbReference type="GO" id="GO:0003723">
    <property type="term" value="F:RNA binding"/>
    <property type="evidence" value="ECO:0007669"/>
    <property type="project" value="UniProtKB-KW"/>
</dbReference>
<dbReference type="PIRSF" id="PIRSF005054">
    <property type="entry name" value="PF1131"/>
    <property type="match status" value="1"/>
</dbReference>
<dbReference type="InterPro" id="IPR049435">
    <property type="entry name" value="Cas_Cas6_C"/>
</dbReference>
<evidence type="ECO:0000313" key="11">
    <source>
        <dbReference type="Proteomes" id="UP000825179"/>
    </source>
</evidence>
<dbReference type="Pfam" id="PF21350">
    <property type="entry name" value="Cas6_I-A"/>
    <property type="match status" value="1"/>
</dbReference>
<feature type="site" description="Transition state stabilizer" evidence="5">
    <location>
        <position position="53"/>
    </location>
</feature>
<evidence type="ECO:0000313" key="10">
    <source>
        <dbReference type="Proteomes" id="UP000010716"/>
    </source>
</evidence>
<keyword evidence="2" id="KW-0694">RNA-binding</keyword>
<reference evidence="8 10" key="1">
    <citation type="journal article" date="2011" name="J. Bacteriol.">
        <title>Draft genome sequence of the thermoalkaliphilic Caldalkalibacillus thermarum strain TA2.A1.</title>
        <authorList>
            <person name="Kalamorz F."/>
            <person name="Keis S."/>
            <person name="McMillan D.G."/>
            <person name="Olsson K."/>
            <person name="Stanton J.A."/>
            <person name="Stockwell P."/>
            <person name="Black M.A."/>
            <person name="Klingeman D.M."/>
            <person name="Land M.L."/>
            <person name="Han C.S."/>
            <person name="Martin S.L."/>
            <person name="Becher S.A."/>
            <person name="Peddie C.J."/>
            <person name="Morgan H.W."/>
            <person name="Matthies D."/>
            <person name="Preiss L."/>
            <person name="Meier T."/>
            <person name="Brown S.D."/>
            <person name="Cook G.M."/>
        </authorList>
    </citation>
    <scope>NUCLEOTIDE SEQUENCE [LARGE SCALE GENOMIC DNA]</scope>
    <source>
        <strain evidence="8 10">TA2.A1</strain>
    </source>
</reference>
<evidence type="ECO:0000256" key="4">
    <source>
        <dbReference type="PIRNR" id="PIRNR005054"/>
    </source>
</evidence>
<evidence type="ECO:0000313" key="9">
    <source>
        <dbReference type="EMBL" id="QZT35185.1"/>
    </source>
</evidence>
<dbReference type="GO" id="GO:0051607">
    <property type="term" value="P:defense response to virus"/>
    <property type="evidence" value="ECO:0007669"/>
    <property type="project" value="UniProtKB-KW"/>
</dbReference>
<accession>F5L388</accession>
<comment type="function">
    <text evidence="4">CRISPR (clustered regularly interspaced short palindromic repeat), is an adaptive immune system that provides protection against mobile genetic elements (viruses, transposable elements and conjugative plasmids). CRISPR clusters contain sequences complementary to antecedent mobile elements and target invading nucleic acids. CRISPR clusters are transcribed and processed into CRISPR RNA (crRNA).</text>
</comment>
<dbReference type="GO" id="GO:0016788">
    <property type="term" value="F:hydrolase activity, acting on ester bonds"/>
    <property type="evidence" value="ECO:0007669"/>
    <property type="project" value="InterPro"/>
</dbReference>
<keyword evidence="11" id="KW-1185">Reference proteome</keyword>
<reference evidence="9" key="3">
    <citation type="submission" date="2021-08" db="EMBL/GenBank/DDBJ databases">
        <authorList>
            <person name="de Jong S."/>
            <person name="van den Broek M."/>
            <person name="Merkel A."/>
            <person name="de la Torre Cortes P."/>
            <person name="Kalamorz F."/>
            <person name="Cook G."/>
            <person name="van Loosdrecht M."/>
            <person name="McMillan D."/>
        </authorList>
    </citation>
    <scope>NUCLEOTIDE SEQUENCE</scope>
    <source>
        <strain evidence="9">TA2.A1</strain>
    </source>
</reference>
<feature type="active site" description="Proton acceptor" evidence="6">
    <location>
        <position position="28"/>
    </location>
</feature>
<dbReference type="OrthoDB" id="9797488at2"/>
<evidence type="ECO:0000256" key="6">
    <source>
        <dbReference type="PIRSR" id="PIRSR005054-50"/>
    </source>
</evidence>
<dbReference type="AlphaFoldDB" id="F5L388"/>
<feature type="domain" description="CRISPR associated protein Cas6 C-terminal" evidence="7">
    <location>
        <begin position="127"/>
        <end position="244"/>
    </location>
</feature>
<sequence>MRLKVTFYTPDAVSIPVNYHHLISGLLYRSVGDKAFSHFLHDVGYQYEKRKYKLFTFSRLLGNHRYNPDTRTLSFQGDIDLYVSSVSAKFIEEIGQSLIHTSLVQIGEAHLEVKELIYTDRPVLPQDSYMIKMLSPITVYSTFKSTTGQKITHYFHPDNRMFAQQVEDNLLRKYEAFYGQPASERFLIRPVRIRPIDKVVTRFKGTIINAWSGIYEVQSSPELISFAYKAGLGAKTSQGFGMFEFI</sequence>
<evidence type="ECO:0000313" key="8">
    <source>
        <dbReference type="EMBL" id="EGL84190.1"/>
    </source>
</evidence>
<dbReference type="Gene3D" id="3.30.70.1900">
    <property type="match status" value="1"/>
</dbReference>
<evidence type="ECO:0000256" key="2">
    <source>
        <dbReference type="ARBA" id="ARBA00022884"/>
    </source>
</evidence>
<dbReference type="EMBL" id="CP082237">
    <property type="protein sequence ID" value="QZT35185.1"/>
    <property type="molecule type" value="Genomic_DNA"/>
</dbReference>
<evidence type="ECO:0000256" key="5">
    <source>
        <dbReference type="PIRSR" id="PIRSR005054-1"/>
    </source>
</evidence>
<organism evidence="8 10">
    <name type="scientific">Caldalkalibacillus thermarum (strain TA2.A1)</name>
    <dbReference type="NCBI Taxonomy" id="986075"/>
    <lineage>
        <taxon>Bacteria</taxon>
        <taxon>Bacillati</taxon>
        <taxon>Bacillota</taxon>
        <taxon>Bacilli</taxon>
        <taxon>Bacillales</taxon>
        <taxon>Bacillaceae</taxon>
        <taxon>Caldalkalibacillus</taxon>
    </lineage>
</organism>